<evidence type="ECO:0000256" key="1">
    <source>
        <dbReference type="SAM" id="MobiDB-lite"/>
    </source>
</evidence>
<reference evidence="2" key="1">
    <citation type="journal article" date="2015" name="MBio">
        <title>Eco-Evolutionary Dynamics of Episomes among Ecologically Cohesive Bacterial Populations.</title>
        <authorList>
            <person name="Xue H."/>
            <person name="Cordero O.X."/>
            <person name="Camas F.M."/>
            <person name="Trimble W."/>
            <person name="Meyer F."/>
            <person name="Guglielmini J."/>
            <person name="Rocha E.P."/>
            <person name="Polz M.F."/>
        </authorList>
    </citation>
    <scope>NUCLEOTIDE SEQUENCE</scope>
    <source>
        <strain evidence="2">5S_214</strain>
    </source>
</reference>
<accession>A0A0H3ZW14</accession>
<evidence type="ECO:0000313" key="2">
    <source>
        <dbReference type="EMBL" id="AKN37676.1"/>
    </source>
</evidence>
<feature type="region of interest" description="Disordered" evidence="1">
    <location>
        <begin position="58"/>
        <end position="77"/>
    </location>
</feature>
<protein>
    <submittedName>
        <fullName evidence="2">Uncharacterized protein</fullName>
    </submittedName>
</protein>
<organism evidence="2">
    <name type="scientific">Vibrio splendidus</name>
    <dbReference type="NCBI Taxonomy" id="29497"/>
    <lineage>
        <taxon>Bacteria</taxon>
        <taxon>Pseudomonadati</taxon>
        <taxon>Pseudomonadota</taxon>
        <taxon>Gammaproteobacteria</taxon>
        <taxon>Vibrionales</taxon>
        <taxon>Vibrionaceae</taxon>
        <taxon>Vibrio</taxon>
    </lineage>
</organism>
<sequence>MPNNQNNLITGDLSCTIKNLDEFLRFLCATGEDSEVCDPGLAHGLRLAQGASSWIKTNLQSKQGNDSPGHGSEENRS</sequence>
<dbReference type="AlphaFoldDB" id="A0A0H3ZW14"/>
<name>A0A0H3ZW14_VIBSP</name>
<dbReference type="EMBL" id="KP795544">
    <property type="protein sequence ID" value="AKN37676.1"/>
    <property type="molecule type" value="Genomic_DNA"/>
</dbReference>
<proteinExistence type="predicted"/>